<dbReference type="Proteomes" id="UP000806077">
    <property type="component" value="Unassembled WGS sequence"/>
</dbReference>
<proteinExistence type="predicted"/>
<evidence type="ECO:0000313" key="2">
    <source>
        <dbReference type="Proteomes" id="UP000806077"/>
    </source>
</evidence>
<accession>A0AAP1RHF4</accession>
<dbReference type="AlphaFoldDB" id="A0AAP1RHF4"/>
<sequence>MMLYKQNKGGYLLVVNKVYKEKKNQPKLTVIEELSRIIGRHANTIIYQIDRKTMQPVAIHNYDDLLRLWEEDKKIIEDYYLGRPAQVLMNITDEKVTNKKEYTKLLYKAFPNGILVDTFCAYYHTQNSEFIISSNVLPNSYVRLPIKISEKNNENFAFIGDRETMLDLEAVKNIFQLKRAIIAKEYRLEVNLQCKISLEIKTKNWNKGCWRLDVNCKDVYHKRIDIRLTTL</sequence>
<organism evidence="1 2">
    <name type="scientific">Tenacibaculum finnmarkense genomovar finnmarkense</name>
    <dbReference type="NCBI Taxonomy" id="1458503"/>
    <lineage>
        <taxon>Bacteria</taxon>
        <taxon>Pseudomonadati</taxon>
        <taxon>Bacteroidota</taxon>
        <taxon>Flavobacteriia</taxon>
        <taxon>Flavobacteriales</taxon>
        <taxon>Flavobacteriaceae</taxon>
        <taxon>Tenacibaculum</taxon>
        <taxon>Tenacibaculum finnmarkense</taxon>
    </lineage>
</organism>
<name>A0AAP1RHF4_9FLAO</name>
<keyword evidence="2" id="KW-1185">Reference proteome</keyword>
<dbReference type="RefSeq" id="WP_145993664.1">
    <property type="nucleotide sequence ID" value="NZ_JAFMUC010000050.1"/>
</dbReference>
<protein>
    <submittedName>
        <fullName evidence="1">Uncharacterized protein</fullName>
    </submittedName>
</protein>
<comment type="caution">
    <text evidence="1">The sequence shown here is derived from an EMBL/GenBank/DDBJ whole genome shotgun (WGS) entry which is preliminary data.</text>
</comment>
<evidence type="ECO:0000313" key="1">
    <source>
        <dbReference type="EMBL" id="MBE7696270.1"/>
    </source>
</evidence>
<reference evidence="1 2" key="1">
    <citation type="journal article" date="2020" name="Int. J. Syst. Evol. Microbiol.">
        <title>Tenacibaculum piscium sp. nov., isolated from skin ulcers of sea-farmed fish, and description of Tenacibaculum finnmarkense sp. nov. with subdivision into genomovars finnmarkense and ulcerans.</title>
        <authorList>
            <person name="Olsen A.B."/>
            <person name="Spilsberg B."/>
            <person name="Nilsen H.K."/>
            <person name="Lagesen K."/>
            <person name="Gulla S."/>
            <person name="Avendano-Herrera R."/>
            <person name="Irgang R."/>
            <person name="Duchaud E."/>
            <person name="Colquhoun D.J."/>
        </authorList>
    </citation>
    <scope>NUCLEOTIDE SEQUENCE [LARGE SCALE GENOMIC DNA]</scope>
    <source>
        <strain evidence="1 2">TNO037</strain>
    </source>
</reference>
<gene>
    <name evidence="1" type="ORF">F7645_12685</name>
</gene>
<dbReference type="EMBL" id="WXXV01000043">
    <property type="protein sequence ID" value="MBE7696270.1"/>
    <property type="molecule type" value="Genomic_DNA"/>
</dbReference>